<evidence type="ECO:0000313" key="2">
    <source>
        <dbReference type="Proteomes" id="UP000223968"/>
    </source>
</evidence>
<keyword evidence="2" id="KW-1185">Reference proteome</keyword>
<dbReference type="Proteomes" id="UP000223968">
    <property type="component" value="Unassembled WGS sequence"/>
</dbReference>
<organism evidence="1 2">
    <name type="scientific">Helicocarpus griseus UAMH5409</name>
    <dbReference type="NCBI Taxonomy" id="1447875"/>
    <lineage>
        <taxon>Eukaryota</taxon>
        <taxon>Fungi</taxon>
        <taxon>Dikarya</taxon>
        <taxon>Ascomycota</taxon>
        <taxon>Pezizomycotina</taxon>
        <taxon>Eurotiomycetes</taxon>
        <taxon>Eurotiomycetidae</taxon>
        <taxon>Onygenales</taxon>
        <taxon>Ajellomycetaceae</taxon>
        <taxon>Helicocarpus</taxon>
    </lineage>
</organism>
<sequence length="95" mass="11139">MSPSHRFDNFPFHKIESITVSLSAPDPEDPAHLFWLWRNSIRTTGLFKKALSVPPLTIQLQKFGNRDWHSPGRVERGMVYHNQTTLRLPEEEHVY</sequence>
<dbReference type="OrthoDB" id="3940621at2759"/>
<gene>
    <name evidence="1" type="ORF">AJ79_02916</name>
</gene>
<evidence type="ECO:0000313" key="1">
    <source>
        <dbReference type="EMBL" id="PGH14581.1"/>
    </source>
</evidence>
<dbReference type="EMBL" id="PDNB01000033">
    <property type="protein sequence ID" value="PGH14581.1"/>
    <property type="molecule type" value="Genomic_DNA"/>
</dbReference>
<proteinExistence type="predicted"/>
<reference evidence="1 2" key="1">
    <citation type="submission" date="2017-10" db="EMBL/GenBank/DDBJ databases">
        <title>Comparative genomics in systemic dimorphic fungi from Ajellomycetaceae.</title>
        <authorList>
            <person name="Munoz J.F."/>
            <person name="Mcewen J.G."/>
            <person name="Clay O.K."/>
            <person name="Cuomo C.A."/>
        </authorList>
    </citation>
    <scope>NUCLEOTIDE SEQUENCE [LARGE SCALE GENOMIC DNA]</scope>
    <source>
        <strain evidence="1 2">UAMH5409</strain>
    </source>
</reference>
<protein>
    <submittedName>
        <fullName evidence="1">Uncharacterized protein</fullName>
    </submittedName>
</protein>
<dbReference type="AlphaFoldDB" id="A0A2B7Y0M4"/>
<accession>A0A2B7Y0M4</accession>
<name>A0A2B7Y0M4_9EURO</name>
<comment type="caution">
    <text evidence="1">The sequence shown here is derived from an EMBL/GenBank/DDBJ whole genome shotgun (WGS) entry which is preliminary data.</text>
</comment>